<evidence type="ECO:0000313" key="1">
    <source>
        <dbReference type="EMBL" id="MCR4451251.1"/>
    </source>
</evidence>
<dbReference type="AlphaFoldDB" id="A0AAW5MN31"/>
<accession>A0AAW5MN31</accession>
<comment type="caution">
    <text evidence="1">The sequence shown here is derived from an EMBL/GenBank/DDBJ whole genome shotgun (WGS) entry which is preliminary data.</text>
</comment>
<dbReference type="EMBL" id="JANLFC010000118">
    <property type="protein sequence ID" value="MCR4451251.1"/>
    <property type="molecule type" value="Genomic_DNA"/>
</dbReference>
<organism evidence="1 2">
    <name type="scientific">Aeromonas veronii</name>
    <dbReference type="NCBI Taxonomy" id="654"/>
    <lineage>
        <taxon>Bacteria</taxon>
        <taxon>Pseudomonadati</taxon>
        <taxon>Pseudomonadota</taxon>
        <taxon>Gammaproteobacteria</taxon>
        <taxon>Aeromonadales</taxon>
        <taxon>Aeromonadaceae</taxon>
        <taxon>Aeromonas</taxon>
    </lineage>
</organism>
<sequence>MTSEFPIAVLAAMEYSRTCEMGLSQHAGIPYHSILYLVDQAAR</sequence>
<proteinExistence type="predicted"/>
<dbReference type="RefSeq" id="WP_257726269.1">
    <property type="nucleotide sequence ID" value="NZ_JANLFC010000118.1"/>
</dbReference>
<reference evidence="1" key="1">
    <citation type="submission" date="2022-08" db="EMBL/GenBank/DDBJ databases">
        <title>A global survey of hypervirulent Aeromonas hydrophila identified this emerging pathogen in farmed fish in the lower Mekong River basin.</title>
        <authorList>
            <person name="Xu T."/>
            <person name="Rasmussen-Ivey C.R."/>
            <person name="Moen F.S."/>
            <person name="Fernandez Bravo A."/>
            <person name="Lamy B."/>
            <person name="Beaz-Hidalgo R."/>
            <person name="Khan C.D."/>
            <person name="Castro Escarpulli G."/>
            <person name="Yasin I.S.M."/>
            <person name="Figueras M.J."/>
            <person name="Azzam Sayuti M."/>
            <person name="Karim M.M."/>
            <person name="Alam K.M."/>
            <person name="Le T.T.T."/>
            <person name="Thao N.H.P."/>
            <person name="Addo S."/>
            <person name="Duodu S."/>
            <person name="Ali S."/>
            <person name="Mey S."/>
            <person name="Somony T."/>
            <person name="Liles M.R."/>
        </authorList>
    </citation>
    <scope>NUCLEOTIDE SEQUENCE</scope>
    <source>
        <strain evidence="1">0.14</strain>
    </source>
</reference>
<gene>
    <name evidence="1" type="ORF">NS965_22955</name>
</gene>
<evidence type="ECO:0000313" key="2">
    <source>
        <dbReference type="Proteomes" id="UP001204061"/>
    </source>
</evidence>
<protein>
    <recommendedName>
        <fullName evidence="3">MarR family transcriptional regulator</fullName>
    </recommendedName>
</protein>
<name>A0AAW5MN31_AERVE</name>
<dbReference type="Proteomes" id="UP001204061">
    <property type="component" value="Unassembled WGS sequence"/>
</dbReference>
<evidence type="ECO:0008006" key="3">
    <source>
        <dbReference type="Google" id="ProtNLM"/>
    </source>
</evidence>